<keyword evidence="2" id="KW-1185">Reference proteome</keyword>
<accession>A0ACA9QPT3</accession>
<sequence>KGMKNTEMFGTPDPYCKLTIRGAKTLAKTKTINDSLSPVWNETFILILNTLSETLSFEVYDYNEVTKDRLMGKAALPLSTFAENPKQEEVLAPLLRDHNKPNGEVRFDAKWYPVIEATETEPAPESNIGILRFTVHQAKDLDPKRSLVGQYNPYAEVYLNKKIVHTTKIVKRNNNPVWE</sequence>
<dbReference type="Proteomes" id="UP000789525">
    <property type="component" value="Unassembled WGS sequence"/>
</dbReference>
<dbReference type="EMBL" id="CAJVPT010059010">
    <property type="protein sequence ID" value="CAG8761235.1"/>
    <property type="molecule type" value="Genomic_DNA"/>
</dbReference>
<organism evidence="1 2">
    <name type="scientific">Acaulospora colombiana</name>
    <dbReference type="NCBI Taxonomy" id="27376"/>
    <lineage>
        <taxon>Eukaryota</taxon>
        <taxon>Fungi</taxon>
        <taxon>Fungi incertae sedis</taxon>
        <taxon>Mucoromycota</taxon>
        <taxon>Glomeromycotina</taxon>
        <taxon>Glomeromycetes</taxon>
        <taxon>Diversisporales</taxon>
        <taxon>Acaulosporaceae</taxon>
        <taxon>Acaulospora</taxon>
    </lineage>
</organism>
<reference evidence="1" key="1">
    <citation type="submission" date="2021-06" db="EMBL/GenBank/DDBJ databases">
        <authorList>
            <person name="Kallberg Y."/>
            <person name="Tangrot J."/>
            <person name="Rosling A."/>
        </authorList>
    </citation>
    <scope>NUCLEOTIDE SEQUENCE</scope>
    <source>
        <strain evidence="1">CL356</strain>
    </source>
</reference>
<comment type="caution">
    <text evidence="1">The sequence shown here is derived from an EMBL/GenBank/DDBJ whole genome shotgun (WGS) entry which is preliminary data.</text>
</comment>
<gene>
    <name evidence="1" type="ORF">ACOLOM_LOCUS13207</name>
</gene>
<feature type="non-terminal residue" evidence="1">
    <location>
        <position position="1"/>
    </location>
</feature>
<protein>
    <submittedName>
        <fullName evidence="1">17266_t:CDS:1</fullName>
    </submittedName>
</protein>
<feature type="non-terminal residue" evidence="1">
    <location>
        <position position="179"/>
    </location>
</feature>
<proteinExistence type="predicted"/>
<evidence type="ECO:0000313" key="2">
    <source>
        <dbReference type="Proteomes" id="UP000789525"/>
    </source>
</evidence>
<name>A0ACA9QPT3_9GLOM</name>
<evidence type="ECO:0000313" key="1">
    <source>
        <dbReference type="EMBL" id="CAG8761235.1"/>
    </source>
</evidence>